<dbReference type="PANTHER" id="PTHR13799">
    <property type="entry name" value="NGG1 INTERACTING FACTOR 3"/>
    <property type="match status" value="1"/>
</dbReference>
<dbReference type="NCBIfam" id="TIGR00486">
    <property type="entry name" value="YbgI_SA1388"/>
    <property type="match status" value="1"/>
</dbReference>
<gene>
    <name evidence="5" type="ORF">LKD22_00145</name>
</gene>
<evidence type="ECO:0000313" key="6">
    <source>
        <dbReference type="Proteomes" id="UP001298753"/>
    </source>
</evidence>
<dbReference type="Proteomes" id="UP001298753">
    <property type="component" value="Unassembled WGS sequence"/>
</dbReference>
<dbReference type="Pfam" id="PF01784">
    <property type="entry name" value="DUF34_NIF3"/>
    <property type="match status" value="1"/>
</dbReference>
<dbReference type="PANTHER" id="PTHR13799:SF14">
    <property type="entry name" value="GTP CYCLOHYDROLASE 1 TYPE 2 HOMOLOG"/>
    <property type="match status" value="1"/>
</dbReference>
<accession>A0AAW4W016</accession>
<evidence type="ECO:0000313" key="5">
    <source>
        <dbReference type="EMBL" id="MCC2175553.1"/>
    </source>
</evidence>
<feature type="binding site" evidence="4">
    <location>
        <position position="221"/>
    </location>
    <ligand>
        <name>a divalent metal cation</name>
        <dbReference type="ChEBI" id="CHEBI:60240"/>
        <label>1</label>
    </ligand>
</feature>
<dbReference type="AlphaFoldDB" id="A0AAW4W016"/>
<sequence>MTTVQDILTFMEGLAPYELAESWDNVGLLCGDRAQEVTSVLCALDVTETVVQEAAERGVQLVVAHHPAIFTSVSRVTSDDTTGRVLRYAIKHDISIICMHTNADCAEGGVNDALASALFLTNVVSMEAGENGMLGRVGDLPREMQPREFALYVKECLRAGGVRFCDGGKPITRVAVGGGACGKLMDYAVAGGAQAFVIGDCSYDLMQRAQAIGLSLVDAGHFPTENPVAAVFADKITAAFPQVLTEVSERHADCIQFV</sequence>
<dbReference type="EMBL" id="JAJEPX010000001">
    <property type="protein sequence ID" value="MCC2175553.1"/>
    <property type="molecule type" value="Genomic_DNA"/>
</dbReference>
<keyword evidence="3 4" id="KW-0479">Metal-binding</keyword>
<protein>
    <recommendedName>
        <fullName evidence="2">GTP cyclohydrolase 1 type 2 homolog</fullName>
    </recommendedName>
</protein>
<dbReference type="SUPFAM" id="SSF102705">
    <property type="entry name" value="NIF3 (NGG1p interacting factor 3)-like"/>
    <property type="match status" value="1"/>
</dbReference>
<feature type="binding site" evidence="4">
    <location>
        <position position="65"/>
    </location>
    <ligand>
        <name>a divalent metal cation</name>
        <dbReference type="ChEBI" id="CHEBI:60240"/>
        <label>1</label>
    </ligand>
</feature>
<organism evidence="5 6">
    <name type="scientific">Agathobaculum butyriciproducens</name>
    <dbReference type="NCBI Taxonomy" id="1628085"/>
    <lineage>
        <taxon>Bacteria</taxon>
        <taxon>Bacillati</taxon>
        <taxon>Bacillota</taxon>
        <taxon>Clostridia</taxon>
        <taxon>Eubacteriales</taxon>
        <taxon>Butyricicoccaceae</taxon>
        <taxon>Agathobaculum</taxon>
    </lineage>
</organism>
<feature type="binding site" evidence="4">
    <location>
        <position position="66"/>
    </location>
    <ligand>
        <name>a divalent metal cation</name>
        <dbReference type="ChEBI" id="CHEBI:60240"/>
        <label>1</label>
    </ligand>
</feature>
<keyword evidence="6" id="KW-1185">Reference proteome</keyword>
<dbReference type="FunFam" id="3.40.1390.30:FF:000001">
    <property type="entry name" value="GTP cyclohydrolase 1 type 2"/>
    <property type="match status" value="1"/>
</dbReference>
<proteinExistence type="inferred from homology"/>
<dbReference type="InterPro" id="IPR002678">
    <property type="entry name" value="DUF34/NIF3"/>
</dbReference>
<dbReference type="GO" id="GO:0005737">
    <property type="term" value="C:cytoplasm"/>
    <property type="evidence" value="ECO:0007669"/>
    <property type="project" value="TreeGrafter"/>
</dbReference>
<dbReference type="Gene3D" id="3.40.1390.30">
    <property type="entry name" value="NIF3 (NGG1p interacting factor 3)-like"/>
    <property type="match status" value="2"/>
</dbReference>
<dbReference type="GeneID" id="98659681"/>
<dbReference type="InterPro" id="IPR036069">
    <property type="entry name" value="DUF34/NIF3_sf"/>
</dbReference>
<feature type="binding site" evidence="4">
    <location>
        <position position="104"/>
    </location>
    <ligand>
        <name>a divalent metal cation</name>
        <dbReference type="ChEBI" id="CHEBI:60240"/>
        <label>1</label>
    </ligand>
</feature>
<dbReference type="GO" id="GO:0046872">
    <property type="term" value="F:metal ion binding"/>
    <property type="evidence" value="ECO:0007669"/>
    <property type="project" value="UniProtKB-KW"/>
</dbReference>
<dbReference type="RefSeq" id="WP_227599878.1">
    <property type="nucleotide sequence ID" value="NZ_JAHQDY010000041.1"/>
</dbReference>
<comment type="similarity">
    <text evidence="1">Belongs to the GTP cyclohydrolase I type 2/NIF3 family.</text>
</comment>
<evidence type="ECO:0000256" key="4">
    <source>
        <dbReference type="PIRSR" id="PIRSR602678-1"/>
    </source>
</evidence>
<comment type="caution">
    <text evidence="5">The sequence shown here is derived from an EMBL/GenBank/DDBJ whole genome shotgun (WGS) entry which is preliminary data.</text>
</comment>
<reference evidence="5 6" key="1">
    <citation type="submission" date="2021-10" db="EMBL/GenBank/DDBJ databases">
        <title>Anaerobic single-cell dispensing facilitates the cultivation of human gut bacteria.</title>
        <authorList>
            <person name="Afrizal A."/>
        </authorList>
    </citation>
    <scope>NUCLEOTIDE SEQUENCE [LARGE SCALE GENOMIC DNA]</scope>
    <source>
        <strain evidence="5 6">CLA-AA-H270</strain>
    </source>
</reference>
<evidence type="ECO:0000256" key="1">
    <source>
        <dbReference type="ARBA" id="ARBA00006964"/>
    </source>
</evidence>
<evidence type="ECO:0000256" key="2">
    <source>
        <dbReference type="ARBA" id="ARBA00022112"/>
    </source>
</evidence>
<feature type="binding site" evidence="4">
    <location>
        <position position="225"/>
    </location>
    <ligand>
        <name>a divalent metal cation</name>
        <dbReference type="ChEBI" id="CHEBI:60240"/>
        <label>1</label>
    </ligand>
</feature>
<name>A0AAW4W016_9FIRM</name>
<evidence type="ECO:0000256" key="3">
    <source>
        <dbReference type="ARBA" id="ARBA00022723"/>
    </source>
</evidence>